<gene>
    <name evidence="2" type="ORF">CO088_00930</name>
</gene>
<evidence type="ECO:0000256" key="1">
    <source>
        <dbReference type="SAM" id="MobiDB-lite"/>
    </source>
</evidence>
<evidence type="ECO:0000313" key="2">
    <source>
        <dbReference type="EMBL" id="PJB83749.1"/>
    </source>
</evidence>
<reference evidence="3" key="1">
    <citation type="submission" date="2017-09" db="EMBL/GenBank/DDBJ databases">
        <title>Depth-based differentiation of microbial function through sediment-hosted aquifers and enrichment of novel symbionts in the deep terrestrial subsurface.</title>
        <authorList>
            <person name="Probst A.J."/>
            <person name="Ladd B."/>
            <person name="Jarett J.K."/>
            <person name="Geller-Mcgrath D.E."/>
            <person name="Sieber C.M.K."/>
            <person name="Emerson J.B."/>
            <person name="Anantharaman K."/>
            <person name="Thomas B.C."/>
            <person name="Malmstrom R."/>
            <person name="Stieglmeier M."/>
            <person name="Klingl A."/>
            <person name="Woyke T."/>
            <person name="Ryan C.M."/>
            <person name="Banfield J.F."/>
        </authorList>
    </citation>
    <scope>NUCLEOTIDE SEQUENCE [LARGE SCALE GENOMIC DNA]</scope>
</reference>
<organism evidence="2 3">
    <name type="scientific">Candidatus Yonathbacteria bacterium CG_4_9_14_0_8_um_filter_46_47</name>
    <dbReference type="NCBI Taxonomy" id="1975106"/>
    <lineage>
        <taxon>Bacteria</taxon>
        <taxon>Candidatus Yonathiibacteriota</taxon>
    </lineage>
</organism>
<protein>
    <submittedName>
        <fullName evidence="2">Uncharacterized protein</fullName>
    </submittedName>
</protein>
<feature type="region of interest" description="Disordered" evidence="1">
    <location>
        <begin position="45"/>
        <end position="73"/>
    </location>
</feature>
<proteinExistence type="predicted"/>
<dbReference type="AlphaFoldDB" id="A0A2M8D9B6"/>
<dbReference type="EMBL" id="PFTM01000019">
    <property type="protein sequence ID" value="PJB83749.1"/>
    <property type="molecule type" value="Genomic_DNA"/>
</dbReference>
<feature type="compositionally biased region" description="Basic and acidic residues" evidence="1">
    <location>
        <begin position="57"/>
        <end position="73"/>
    </location>
</feature>
<dbReference type="Proteomes" id="UP000229236">
    <property type="component" value="Unassembled WGS sequence"/>
</dbReference>
<comment type="caution">
    <text evidence="2">The sequence shown here is derived from an EMBL/GenBank/DDBJ whole genome shotgun (WGS) entry which is preliminary data.</text>
</comment>
<sequence>MIFSPKIPYDLVAERSEANQRNLTFPYWCSILKIVRTHFAACGGEEIPPPAWPKPLRRGEGPRKFGKAAEPHR</sequence>
<evidence type="ECO:0000313" key="3">
    <source>
        <dbReference type="Proteomes" id="UP000229236"/>
    </source>
</evidence>
<accession>A0A2M8D9B6</accession>
<name>A0A2M8D9B6_9BACT</name>